<dbReference type="SMART" id="SM00320">
    <property type="entry name" value="WD40"/>
    <property type="match status" value="2"/>
</dbReference>
<dbReference type="InterPro" id="IPR008930">
    <property type="entry name" value="Terpenoid_cyclase/PrenylTrfase"/>
</dbReference>
<dbReference type="SUPFAM" id="SSF50998">
    <property type="entry name" value="Quinoprotein alcohol dehydrogenase-like"/>
    <property type="match status" value="1"/>
</dbReference>
<dbReference type="InterPro" id="IPR001680">
    <property type="entry name" value="WD40_rpt"/>
</dbReference>
<evidence type="ECO:0000256" key="1">
    <source>
        <dbReference type="ARBA" id="ARBA00004123"/>
    </source>
</evidence>
<dbReference type="PANTHER" id="PTHR44133:SF2">
    <property type="entry name" value="CLEAVAGE STIMULATION FACTOR SUBUNIT 1"/>
    <property type="match status" value="1"/>
</dbReference>
<gene>
    <name evidence="6" type="ORF">GIB67_019330</name>
</gene>
<dbReference type="PROSITE" id="PS50082">
    <property type="entry name" value="WD_REPEATS_2"/>
    <property type="match status" value="1"/>
</dbReference>
<feature type="non-terminal residue" evidence="6">
    <location>
        <position position="1"/>
    </location>
</feature>
<dbReference type="GO" id="GO:0003723">
    <property type="term" value="F:RNA binding"/>
    <property type="evidence" value="ECO:0007669"/>
    <property type="project" value="TreeGrafter"/>
</dbReference>
<dbReference type="OrthoDB" id="538223at2759"/>
<dbReference type="InterPro" id="IPR011047">
    <property type="entry name" value="Quinoprotein_ADH-like_sf"/>
</dbReference>
<dbReference type="EMBL" id="JACGCM010001830">
    <property type="protein sequence ID" value="KAF6148722.1"/>
    <property type="molecule type" value="Genomic_DNA"/>
</dbReference>
<dbReference type="InterPro" id="IPR015943">
    <property type="entry name" value="WD40/YVTN_repeat-like_dom_sf"/>
</dbReference>
<dbReference type="GO" id="GO:0031124">
    <property type="term" value="P:mRNA 3'-end processing"/>
    <property type="evidence" value="ECO:0007669"/>
    <property type="project" value="InterPro"/>
</dbReference>
<protein>
    <recommendedName>
        <fullName evidence="4">Cleavage stimulation factor 50 kDa subunit</fullName>
    </recommendedName>
</protein>
<accession>A0A7J7M1J3</accession>
<dbReference type="Proteomes" id="UP000541444">
    <property type="component" value="Unassembled WGS sequence"/>
</dbReference>
<sequence>MSPMDTGLEETLQNGKLLRQFNGLIVAHLCDNNLNQAAAAVASATMTLLNVEAPPNKLVELVAKGLEVERDEASKGISPATLFDTGTLVSSGYASALPRHVVSVDFSTVKDTKATSKSFLKHETRQVFEHQKIARCARFSPDGRFLATGMLLVGQYSGDRRQWSNQSDKICPYGGMYVTVSKDGAIRVWDGVTAQCLRSVIGAHGSAEATSACFTRDKKFVLSCGKDSTLSRQATFNETEEFILYVDEPSNEIVVWDALTAEVVARWPSNHIGAPPRWLEHSPTDAAFITCEADRSVHSFMLKNNYSDEIATIISEKGCLLFSQLPSERVGEKIEIDRMYDSVNLFLSLQSENGGLSAWEPATAHKWLEVLNPTEFFQDIVIEHEYVEWLAATGKNCNNNLTVRKASEFLLSTQLASGGRGESY</sequence>
<comment type="subcellular location">
    <subcellularLocation>
        <location evidence="1">Nucleus</location>
    </subcellularLocation>
</comment>
<evidence type="ECO:0000313" key="6">
    <source>
        <dbReference type="EMBL" id="KAF6148722.1"/>
    </source>
</evidence>
<dbReference type="InterPro" id="IPR044633">
    <property type="entry name" value="CstF1-like"/>
</dbReference>
<keyword evidence="7" id="KW-1185">Reference proteome</keyword>
<dbReference type="SUPFAM" id="SSF48239">
    <property type="entry name" value="Terpenoid cyclases/Protein prenyltransferases"/>
    <property type="match status" value="1"/>
</dbReference>
<dbReference type="PANTHER" id="PTHR44133">
    <property type="entry name" value="CLEAVAGE STIMULATION FACTOR SUBUNIT 1"/>
    <property type="match status" value="1"/>
</dbReference>
<name>A0A7J7M1J3_9MAGN</name>
<dbReference type="Pfam" id="PF00400">
    <property type="entry name" value="WD40"/>
    <property type="match status" value="2"/>
</dbReference>
<evidence type="ECO:0000256" key="3">
    <source>
        <dbReference type="ARBA" id="ARBA00023242"/>
    </source>
</evidence>
<dbReference type="Gene3D" id="1.50.10.20">
    <property type="match status" value="1"/>
</dbReference>
<evidence type="ECO:0000313" key="7">
    <source>
        <dbReference type="Proteomes" id="UP000541444"/>
    </source>
</evidence>
<organism evidence="6 7">
    <name type="scientific">Kingdonia uniflora</name>
    <dbReference type="NCBI Taxonomy" id="39325"/>
    <lineage>
        <taxon>Eukaryota</taxon>
        <taxon>Viridiplantae</taxon>
        <taxon>Streptophyta</taxon>
        <taxon>Embryophyta</taxon>
        <taxon>Tracheophyta</taxon>
        <taxon>Spermatophyta</taxon>
        <taxon>Magnoliopsida</taxon>
        <taxon>Ranunculales</taxon>
        <taxon>Circaeasteraceae</taxon>
        <taxon>Kingdonia</taxon>
    </lineage>
</organism>
<keyword evidence="3" id="KW-0539">Nucleus</keyword>
<evidence type="ECO:0000256" key="2">
    <source>
        <dbReference type="ARBA" id="ARBA00022664"/>
    </source>
</evidence>
<keyword evidence="2" id="KW-0507">mRNA processing</keyword>
<dbReference type="GO" id="GO:0005848">
    <property type="term" value="C:mRNA cleavage stimulating factor complex"/>
    <property type="evidence" value="ECO:0007669"/>
    <property type="project" value="InterPro"/>
</dbReference>
<keyword evidence="5" id="KW-0853">WD repeat</keyword>
<evidence type="ECO:0000256" key="4">
    <source>
        <dbReference type="ARBA" id="ARBA00029851"/>
    </source>
</evidence>
<reference evidence="6 7" key="1">
    <citation type="journal article" date="2020" name="IScience">
        <title>Genome Sequencing of the Endangered Kingdonia uniflora (Circaeasteraceae, Ranunculales) Reveals Potential Mechanisms of Evolutionary Specialization.</title>
        <authorList>
            <person name="Sun Y."/>
            <person name="Deng T."/>
            <person name="Zhang A."/>
            <person name="Moore M.J."/>
            <person name="Landis J.B."/>
            <person name="Lin N."/>
            <person name="Zhang H."/>
            <person name="Zhang X."/>
            <person name="Huang J."/>
            <person name="Zhang X."/>
            <person name="Sun H."/>
            <person name="Wang H."/>
        </authorList>
    </citation>
    <scope>NUCLEOTIDE SEQUENCE [LARGE SCALE GENOMIC DNA]</scope>
    <source>
        <strain evidence="6">TB1705</strain>
        <tissue evidence="6">Leaf</tissue>
    </source>
</reference>
<dbReference type="AlphaFoldDB" id="A0A7J7M1J3"/>
<feature type="repeat" description="WD" evidence="5">
    <location>
        <begin position="172"/>
        <end position="199"/>
    </location>
</feature>
<evidence type="ECO:0000256" key="5">
    <source>
        <dbReference type="PROSITE-ProRule" id="PRU00221"/>
    </source>
</evidence>
<proteinExistence type="predicted"/>
<comment type="caution">
    <text evidence="6">The sequence shown here is derived from an EMBL/GenBank/DDBJ whole genome shotgun (WGS) entry which is preliminary data.</text>
</comment>
<dbReference type="Gene3D" id="2.130.10.10">
    <property type="entry name" value="YVTN repeat-like/Quinoprotein amine dehydrogenase"/>
    <property type="match status" value="1"/>
</dbReference>